<comment type="function">
    <text evidence="6">Catalyzes the oxidation of either pyridoxine 5'-phosphate (PNP) or pyridoxamine 5'-phosphate (PMP) into pyridoxal 5'-phosphate (PLP).</text>
</comment>
<feature type="binding site" evidence="6">
    <location>
        <position position="126"/>
    </location>
    <ligand>
        <name>substrate</name>
    </ligand>
</feature>
<sequence length="213" mass="23899">MTASDTMEPRDPLTSGDFTESSEPFRLFAEWLEEAGKSEPNDPNAMTLATVDEDGLPDARMVLLKGLDERGFVFFTNTGSAKGRELAAHPKAALVFHWKSLRRQVRVRGPVEQVSDAEADAYFATRPRLSQIGAWASTQSRPLEGRFALEAAVATTTAKYALGTVPRPPHWTGFRILPVAIEFWHDRPFRLHDRVVFRRAGEGEAWTKTRLYP</sequence>
<evidence type="ECO:0000256" key="4">
    <source>
        <dbReference type="ARBA" id="ARBA00023002"/>
    </source>
</evidence>
<dbReference type="Proteomes" id="UP001604043">
    <property type="component" value="Unassembled WGS sequence"/>
</dbReference>
<keyword evidence="4 6" id="KW-0560">Oxidoreductase</keyword>
<accession>A0ABW6ZNZ7</accession>
<feature type="binding site" evidence="6">
    <location>
        <position position="104"/>
    </location>
    <ligand>
        <name>FMN</name>
        <dbReference type="ChEBI" id="CHEBI:58210"/>
    </ligand>
</feature>
<comment type="similarity">
    <text evidence="1 6">Belongs to the pyridoxamine 5'-phosphate oxidase family.</text>
</comment>
<dbReference type="SUPFAM" id="SSF50475">
    <property type="entry name" value="FMN-binding split barrel"/>
    <property type="match status" value="1"/>
</dbReference>
<keyword evidence="11" id="KW-1185">Reference proteome</keyword>
<feature type="domain" description="Pyridoxamine 5'-phosphate oxidase N-terminal" evidence="8">
    <location>
        <begin position="33"/>
        <end position="156"/>
    </location>
</feature>
<feature type="binding site" evidence="6">
    <location>
        <position position="184"/>
    </location>
    <ligand>
        <name>FMN</name>
        <dbReference type="ChEBI" id="CHEBI:58210"/>
    </ligand>
</feature>
<reference evidence="10 11" key="1">
    <citation type="submission" date="2024-02" db="EMBL/GenBank/DDBJ databases">
        <title>Expansion and revision of Xanthobacter and proposal of Roseixanthobacter gen. nov.</title>
        <authorList>
            <person name="Soltysiak M.P.M."/>
            <person name="Jalihal A."/>
            <person name="Ory A."/>
            <person name="Chrisophersen C."/>
            <person name="Lee A.D."/>
            <person name="Boulton J."/>
            <person name="Springer M."/>
        </authorList>
    </citation>
    <scope>NUCLEOTIDE SEQUENCE [LARGE SCALE GENOMIC DNA]</scope>
    <source>
        <strain evidence="10 11">CB5</strain>
    </source>
</reference>
<comment type="caution">
    <text evidence="10">The sequence shown here is derived from an EMBL/GenBank/DDBJ whole genome shotgun (WGS) entry which is preliminary data.</text>
</comment>
<evidence type="ECO:0000313" key="10">
    <source>
        <dbReference type="EMBL" id="MFG1255588.1"/>
    </source>
</evidence>
<comment type="subunit">
    <text evidence="6">Homodimer.</text>
</comment>
<feature type="binding site" evidence="6">
    <location>
        <begin position="60"/>
        <end position="65"/>
    </location>
    <ligand>
        <name>FMN</name>
        <dbReference type="ChEBI" id="CHEBI:58210"/>
    </ligand>
</feature>
<protein>
    <recommendedName>
        <fullName evidence="6">Pyridoxine/pyridoxamine 5'-phosphate oxidase</fullName>
        <ecNumber evidence="6">1.4.3.5</ecNumber>
    </recommendedName>
    <alternativeName>
        <fullName evidence="6">PNP/PMP oxidase</fullName>
        <shortName evidence="6">PNPOx</shortName>
    </alternativeName>
    <alternativeName>
        <fullName evidence="6">Pyridoxal 5'-phosphate synthase</fullName>
    </alternativeName>
</protein>
<dbReference type="InterPro" id="IPR000659">
    <property type="entry name" value="Pyridox_Oxase"/>
</dbReference>
<dbReference type="EMBL" id="JBAFUR010000012">
    <property type="protein sequence ID" value="MFG1255588.1"/>
    <property type="molecule type" value="Genomic_DNA"/>
</dbReference>
<dbReference type="PROSITE" id="PS01064">
    <property type="entry name" value="PYRIDOX_OXIDASE"/>
    <property type="match status" value="1"/>
</dbReference>
<proteinExistence type="inferred from homology"/>
<feature type="binding site" evidence="6">
    <location>
        <position position="194"/>
    </location>
    <ligand>
        <name>FMN</name>
        <dbReference type="ChEBI" id="CHEBI:58210"/>
    </ligand>
</feature>
<dbReference type="PANTHER" id="PTHR10851:SF0">
    <property type="entry name" value="PYRIDOXINE-5'-PHOSPHATE OXIDASE"/>
    <property type="match status" value="1"/>
</dbReference>
<dbReference type="NCBIfam" id="NF004231">
    <property type="entry name" value="PRK05679.1"/>
    <property type="match status" value="1"/>
</dbReference>
<evidence type="ECO:0000256" key="6">
    <source>
        <dbReference type="HAMAP-Rule" id="MF_01629"/>
    </source>
</evidence>
<dbReference type="GO" id="GO:0004733">
    <property type="term" value="F:pyridoxamine phosphate oxidase activity"/>
    <property type="evidence" value="ECO:0007669"/>
    <property type="project" value="UniProtKB-EC"/>
</dbReference>
<dbReference type="InterPro" id="IPR019576">
    <property type="entry name" value="Pyridoxamine_oxidase_dimer_C"/>
</dbReference>
<comment type="catalytic activity">
    <reaction evidence="6">
        <text>pyridoxine 5'-phosphate + O2 = pyridoxal 5'-phosphate + H2O2</text>
        <dbReference type="Rhea" id="RHEA:15149"/>
        <dbReference type="ChEBI" id="CHEBI:15379"/>
        <dbReference type="ChEBI" id="CHEBI:16240"/>
        <dbReference type="ChEBI" id="CHEBI:58589"/>
        <dbReference type="ChEBI" id="CHEBI:597326"/>
        <dbReference type="EC" id="1.4.3.5"/>
    </reaction>
</comment>
<evidence type="ECO:0000256" key="2">
    <source>
        <dbReference type="ARBA" id="ARBA00022630"/>
    </source>
</evidence>
<dbReference type="RefSeq" id="WP_029555755.1">
    <property type="nucleotide sequence ID" value="NZ_JBAFUR010000012.1"/>
</dbReference>
<evidence type="ECO:0000256" key="3">
    <source>
        <dbReference type="ARBA" id="ARBA00022643"/>
    </source>
</evidence>
<evidence type="ECO:0000259" key="8">
    <source>
        <dbReference type="Pfam" id="PF01243"/>
    </source>
</evidence>
<dbReference type="PIRSF" id="PIRSF000190">
    <property type="entry name" value="Pyd_amn-ph_oxd"/>
    <property type="match status" value="1"/>
</dbReference>
<evidence type="ECO:0000256" key="7">
    <source>
        <dbReference type="SAM" id="MobiDB-lite"/>
    </source>
</evidence>
<comment type="catalytic activity">
    <reaction evidence="6">
        <text>pyridoxamine 5'-phosphate + O2 + H2O = pyridoxal 5'-phosphate + H2O2 + NH4(+)</text>
        <dbReference type="Rhea" id="RHEA:15817"/>
        <dbReference type="ChEBI" id="CHEBI:15377"/>
        <dbReference type="ChEBI" id="CHEBI:15379"/>
        <dbReference type="ChEBI" id="CHEBI:16240"/>
        <dbReference type="ChEBI" id="CHEBI:28938"/>
        <dbReference type="ChEBI" id="CHEBI:58451"/>
        <dbReference type="ChEBI" id="CHEBI:597326"/>
        <dbReference type="EC" id="1.4.3.5"/>
    </reaction>
</comment>
<dbReference type="EC" id="1.4.3.5" evidence="6"/>
<feature type="domain" description="Pyridoxine 5'-phosphate oxidase dimerisation C-terminal" evidence="9">
    <location>
        <begin position="171"/>
        <end position="213"/>
    </location>
</feature>
<keyword evidence="3 6" id="KW-0288">FMN</keyword>
<dbReference type="InterPro" id="IPR011576">
    <property type="entry name" value="Pyridox_Oxase_N"/>
</dbReference>
<dbReference type="HAMAP" id="MF_01629">
    <property type="entry name" value="PdxH"/>
    <property type="match status" value="1"/>
</dbReference>
<dbReference type="InterPro" id="IPR019740">
    <property type="entry name" value="Pyridox_Oxase_CS"/>
</dbReference>
<dbReference type="Pfam" id="PF01243">
    <property type="entry name" value="PNPOx_N"/>
    <property type="match status" value="1"/>
</dbReference>
<feature type="region of interest" description="Disordered" evidence="7">
    <location>
        <begin position="1"/>
        <end position="22"/>
    </location>
</feature>
<keyword evidence="2 6" id="KW-0285">Flavoprotein</keyword>
<dbReference type="Gene3D" id="2.30.110.10">
    <property type="entry name" value="Electron Transport, Fmn-binding Protein, Chain A"/>
    <property type="match status" value="1"/>
</dbReference>
<dbReference type="NCBIfam" id="TIGR00558">
    <property type="entry name" value="pdxH"/>
    <property type="match status" value="1"/>
</dbReference>
<comment type="cofactor">
    <cofactor evidence="6">
        <name>FMN</name>
        <dbReference type="ChEBI" id="CHEBI:58210"/>
    </cofactor>
    <text evidence="6">Binds 1 FMN per subunit.</text>
</comment>
<feature type="binding site" evidence="6">
    <location>
        <position position="122"/>
    </location>
    <ligand>
        <name>substrate</name>
    </ligand>
</feature>
<evidence type="ECO:0000256" key="5">
    <source>
        <dbReference type="ARBA" id="ARBA00023096"/>
    </source>
</evidence>
<dbReference type="InterPro" id="IPR012349">
    <property type="entry name" value="Split_barrel_FMN-bd"/>
</dbReference>
<comment type="pathway">
    <text evidence="6">Cofactor metabolism; pyridoxal 5'-phosphate salvage; pyridoxal 5'-phosphate from pyridoxine 5'-phosphate: step 1/1.</text>
</comment>
<name>A0ABW6ZNZ7_9HYPH</name>
<dbReference type="PANTHER" id="PTHR10851">
    <property type="entry name" value="PYRIDOXINE-5-PHOSPHATE OXIDASE"/>
    <property type="match status" value="1"/>
</dbReference>
<feature type="binding site" evidence="6">
    <location>
        <position position="82"/>
    </location>
    <ligand>
        <name>FMN</name>
        <dbReference type="ChEBI" id="CHEBI:58210"/>
    </ligand>
</feature>
<gene>
    <name evidence="6 10" type="primary">pdxH</name>
    <name evidence="10" type="ORF">V5F30_25470</name>
</gene>
<feature type="binding site" evidence="6">
    <location>
        <position position="65"/>
    </location>
    <ligand>
        <name>substrate</name>
    </ligand>
</feature>
<evidence type="ECO:0000259" key="9">
    <source>
        <dbReference type="Pfam" id="PF10590"/>
    </source>
</evidence>
<comment type="caution">
    <text evidence="6">Lacks conserved residue(s) required for the propagation of feature annotation.</text>
</comment>
<feature type="binding site" evidence="6">
    <location>
        <begin position="75"/>
        <end position="76"/>
    </location>
    <ligand>
        <name>FMN</name>
        <dbReference type="ChEBI" id="CHEBI:58210"/>
    </ligand>
</feature>
<feature type="binding site" evidence="6">
    <location>
        <begin position="190"/>
        <end position="192"/>
    </location>
    <ligand>
        <name>substrate</name>
    </ligand>
</feature>
<evidence type="ECO:0000256" key="1">
    <source>
        <dbReference type="ARBA" id="ARBA00007301"/>
    </source>
</evidence>
<feature type="binding site" evidence="6">
    <location>
        <position position="130"/>
    </location>
    <ligand>
        <name>substrate</name>
    </ligand>
</feature>
<feature type="binding site" evidence="6">
    <location>
        <begin position="139"/>
        <end position="140"/>
    </location>
    <ligand>
        <name>FMN</name>
        <dbReference type="ChEBI" id="CHEBI:58210"/>
    </ligand>
</feature>
<evidence type="ECO:0000313" key="11">
    <source>
        <dbReference type="Proteomes" id="UP001604043"/>
    </source>
</evidence>
<dbReference type="Pfam" id="PF10590">
    <property type="entry name" value="PNP_phzG_C"/>
    <property type="match status" value="1"/>
</dbReference>
<organism evidence="10 11">
    <name type="scientific">Xanthobacter aminoxidans</name>
    <dbReference type="NCBI Taxonomy" id="186280"/>
    <lineage>
        <taxon>Bacteria</taxon>
        <taxon>Pseudomonadati</taxon>
        <taxon>Pseudomonadota</taxon>
        <taxon>Alphaproteobacteria</taxon>
        <taxon>Hyphomicrobiales</taxon>
        <taxon>Xanthobacteraceae</taxon>
        <taxon>Xanthobacter</taxon>
    </lineage>
</organism>
<comment type="pathway">
    <text evidence="6">Cofactor metabolism; pyridoxal 5'-phosphate salvage; pyridoxal 5'-phosphate from pyridoxamine 5'-phosphate: step 1/1.</text>
</comment>
<keyword evidence="5 6" id="KW-0664">Pyridoxine biosynthesis</keyword>